<name>A0A6A6ER76_9PEZI</name>
<gene>
    <name evidence="3" type="ORF">K469DRAFT_286385</name>
</gene>
<dbReference type="Pfam" id="PF00172">
    <property type="entry name" value="Zn_clus"/>
    <property type="match status" value="1"/>
</dbReference>
<evidence type="ECO:0000313" key="4">
    <source>
        <dbReference type="Proteomes" id="UP000800200"/>
    </source>
</evidence>
<evidence type="ECO:0000256" key="1">
    <source>
        <dbReference type="ARBA" id="ARBA00023242"/>
    </source>
</evidence>
<reference evidence="3" key="1">
    <citation type="journal article" date="2020" name="Stud. Mycol.">
        <title>101 Dothideomycetes genomes: a test case for predicting lifestyles and emergence of pathogens.</title>
        <authorList>
            <person name="Haridas S."/>
            <person name="Albert R."/>
            <person name="Binder M."/>
            <person name="Bloem J."/>
            <person name="Labutti K."/>
            <person name="Salamov A."/>
            <person name="Andreopoulos B."/>
            <person name="Baker S."/>
            <person name="Barry K."/>
            <person name="Bills G."/>
            <person name="Bluhm B."/>
            <person name="Cannon C."/>
            <person name="Castanera R."/>
            <person name="Culley D."/>
            <person name="Daum C."/>
            <person name="Ezra D."/>
            <person name="Gonzalez J."/>
            <person name="Henrissat B."/>
            <person name="Kuo A."/>
            <person name="Liang C."/>
            <person name="Lipzen A."/>
            <person name="Lutzoni F."/>
            <person name="Magnuson J."/>
            <person name="Mondo S."/>
            <person name="Nolan M."/>
            <person name="Ohm R."/>
            <person name="Pangilinan J."/>
            <person name="Park H.-J."/>
            <person name="Ramirez L."/>
            <person name="Alfaro M."/>
            <person name="Sun H."/>
            <person name="Tritt A."/>
            <person name="Yoshinaga Y."/>
            <person name="Zwiers L.-H."/>
            <person name="Turgeon B."/>
            <person name="Goodwin S."/>
            <person name="Spatafora J."/>
            <person name="Crous P."/>
            <person name="Grigoriev I."/>
        </authorList>
    </citation>
    <scope>NUCLEOTIDE SEQUENCE</scope>
    <source>
        <strain evidence="3">CBS 207.26</strain>
    </source>
</reference>
<evidence type="ECO:0000313" key="3">
    <source>
        <dbReference type="EMBL" id="KAF2193218.1"/>
    </source>
</evidence>
<dbReference type="PROSITE" id="PS50048">
    <property type="entry name" value="ZN2_CY6_FUNGAL_2"/>
    <property type="match status" value="1"/>
</dbReference>
<dbReference type="GO" id="GO:0008270">
    <property type="term" value="F:zinc ion binding"/>
    <property type="evidence" value="ECO:0007669"/>
    <property type="project" value="InterPro"/>
</dbReference>
<keyword evidence="1" id="KW-0539">Nucleus</keyword>
<dbReference type="Pfam" id="PF11951">
    <property type="entry name" value="Fungal_trans_2"/>
    <property type="match status" value="1"/>
</dbReference>
<dbReference type="PANTHER" id="PTHR38111">
    <property type="entry name" value="ZN(2)-C6 FUNGAL-TYPE DOMAIN-CONTAINING PROTEIN-RELATED"/>
    <property type="match status" value="1"/>
</dbReference>
<keyword evidence="4" id="KW-1185">Reference proteome</keyword>
<dbReference type="SUPFAM" id="SSF57701">
    <property type="entry name" value="Zn2/Cys6 DNA-binding domain"/>
    <property type="match status" value="1"/>
</dbReference>
<dbReference type="InterPro" id="IPR036864">
    <property type="entry name" value="Zn2-C6_fun-type_DNA-bd_sf"/>
</dbReference>
<evidence type="ECO:0000259" key="2">
    <source>
        <dbReference type="PROSITE" id="PS50048"/>
    </source>
</evidence>
<protein>
    <recommendedName>
        <fullName evidence="2">Zn(2)-C6 fungal-type domain-containing protein</fullName>
    </recommendedName>
</protein>
<sequence>MLSAPPRRGNCRSCRERKVDCDRKKPRCSECISIDKPCGGYEMGPVFINITSSGPPPMWNRSHNAQKYLVLDLESQPSSSIQQPHLPQLPPTSLPAVPYESALSIPPTLPKIIDSSAESVSEMTRVFLDLYYKGPPDIHKPVPDPLQPGTEVGCWRALLPLWIGKSQILDTAIGALAACFVGSQHQDESLVALSRSMYLDALRMVQKELAEPNATRRNDLLAATLVMSSTEMFMSNGGGASQLTHIDGGTKLLSEGFKELVFEELHIYILNQGLFEAISSRRAYRFSEPSYRPDIRRLYSIPRTHRNEHYFKWCEIILPLPNMLHAADEIDRAATSSTPTPSAVILSHLDALTALERDLHPWEESIRTDFPGPWVYTHAQSGPEVVPFPLQFVSIEVCTLYNLHWVSQLLIHSTRHQFLSHLPLSRITEMLEMPEVSPFPSSSAQPDQVSEFASLICRSVQFCTSMASFASVENMFLPLYVTASYYTKIGDEGRARWCVAAFARIAAEQRIGFGGEKLDLAQGKVKQGGSLLGV</sequence>
<dbReference type="InterPro" id="IPR053178">
    <property type="entry name" value="Osmoadaptation_assoc"/>
</dbReference>
<dbReference type="AlphaFoldDB" id="A0A6A6ER76"/>
<dbReference type="EMBL" id="ML994614">
    <property type="protein sequence ID" value="KAF2193218.1"/>
    <property type="molecule type" value="Genomic_DNA"/>
</dbReference>
<dbReference type="Proteomes" id="UP000800200">
    <property type="component" value="Unassembled WGS sequence"/>
</dbReference>
<feature type="domain" description="Zn(2)-C6 fungal-type" evidence="2">
    <location>
        <begin position="10"/>
        <end position="38"/>
    </location>
</feature>
<dbReference type="Gene3D" id="4.10.240.10">
    <property type="entry name" value="Zn(2)-C6 fungal-type DNA-binding domain"/>
    <property type="match status" value="1"/>
</dbReference>
<dbReference type="InterPro" id="IPR001138">
    <property type="entry name" value="Zn2Cys6_DnaBD"/>
</dbReference>
<dbReference type="CDD" id="cd00067">
    <property type="entry name" value="GAL4"/>
    <property type="match status" value="1"/>
</dbReference>
<dbReference type="OrthoDB" id="4491390at2759"/>
<accession>A0A6A6ER76</accession>
<dbReference type="InterPro" id="IPR021858">
    <property type="entry name" value="Fun_TF"/>
</dbReference>
<proteinExistence type="predicted"/>
<organism evidence="3 4">
    <name type="scientific">Zopfia rhizophila CBS 207.26</name>
    <dbReference type="NCBI Taxonomy" id="1314779"/>
    <lineage>
        <taxon>Eukaryota</taxon>
        <taxon>Fungi</taxon>
        <taxon>Dikarya</taxon>
        <taxon>Ascomycota</taxon>
        <taxon>Pezizomycotina</taxon>
        <taxon>Dothideomycetes</taxon>
        <taxon>Dothideomycetes incertae sedis</taxon>
        <taxon>Zopfiaceae</taxon>
        <taxon>Zopfia</taxon>
    </lineage>
</organism>
<dbReference type="GO" id="GO:0000981">
    <property type="term" value="F:DNA-binding transcription factor activity, RNA polymerase II-specific"/>
    <property type="evidence" value="ECO:0007669"/>
    <property type="project" value="InterPro"/>
</dbReference>